<feature type="transmembrane region" description="Helical" evidence="1">
    <location>
        <begin position="132"/>
        <end position="150"/>
    </location>
</feature>
<dbReference type="OrthoDB" id="798769at2"/>
<gene>
    <name evidence="2" type="ORF">B0A66_12020</name>
</gene>
<evidence type="ECO:0000313" key="3">
    <source>
        <dbReference type="Proteomes" id="UP000198345"/>
    </source>
</evidence>
<evidence type="ECO:0000256" key="1">
    <source>
        <dbReference type="SAM" id="Phobius"/>
    </source>
</evidence>
<feature type="transmembrane region" description="Helical" evidence="1">
    <location>
        <begin position="54"/>
        <end position="72"/>
    </location>
</feature>
<dbReference type="Proteomes" id="UP000198345">
    <property type="component" value="Unassembled WGS sequence"/>
</dbReference>
<name>A0A226H9V4_9FLAO</name>
<feature type="transmembrane region" description="Helical" evidence="1">
    <location>
        <begin position="77"/>
        <end position="94"/>
    </location>
</feature>
<keyword evidence="1" id="KW-1133">Transmembrane helix</keyword>
<protein>
    <submittedName>
        <fullName evidence="2">General secretion pathway protein</fullName>
    </submittedName>
</protein>
<keyword evidence="1" id="KW-0812">Transmembrane</keyword>
<evidence type="ECO:0000313" key="2">
    <source>
        <dbReference type="EMBL" id="OXA91099.1"/>
    </source>
</evidence>
<keyword evidence="3" id="KW-1185">Reference proteome</keyword>
<comment type="caution">
    <text evidence="2">The sequence shown here is derived from an EMBL/GenBank/DDBJ whole genome shotgun (WGS) entry which is preliminary data.</text>
</comment>
<proteinExistence type="predicted"/>
<feature type="transmembrane region" description="Helical" evidence="1">
    <location>
        <begin position="100"/>
        <end position="120"/>
    </location>
</feature>
<sequence>MWYFKLILIIVFTTIFYQDFKSRMVYWFLYPVVGILAFGIQLHYVPLAIGLSNFGFNLLFVSLILGISFLYLRLRKLAITAAIGLGDILFFAFITFTFSIVSFLVLFIFSLMFAVILHFVLSLKKEQQTVPLAGYMSLFFLVVYTITFFHNSSFLYAY</sequence>
<dbReference type="EMBL" id="MUGW01000023">
    <property type="protein sequence ID" value="OXA91099.1"/>
    <property type="molecule type" value="Genomic_DNA"/>
</dbReference>
<dbReference type="RefSeq" id="WP_089050085.1">
    <property type="nucleotide sequence ID" value="NZ_FXTV01000023.1"/>
</dbReference>
<keyword evidence="1" id="KW-0472">Membrane</keyword>
<dbReference type="AlphaFoldDB" id="A0A226H9V4"/>
<reference evidence="2 3" key="1">
    <citation type="submission" date="2016-11" db="EMBL/GenBank/DDBJ databases">
        <title>Whole genomes of Flavobacteriaceae.</title>
        <authorList>
            <person name="Stine C."/>
            <person name="Li C."/>
            <person name="Tadesse D."/>
        </authorList>
    </citation>
    <scope>NUCLEOTIDE SEQUENCE [LARGE SCALE GENOMIC DNA]</scope>
    <source>
        <strain evidence="2 3">DSM 18292</strain>
    </source>
</reference>
<organism evidence="2 3">
    <name type="scientific">Flavobacterium hercynium</name>
    <dbReference type="NCBI Taxonomy" id="387094"/>
    <lineage>
        <taxon>Bacteria</taxon>
        <taxon>Pseudomonadati</taxon>
        <taxon>Bacteroidota</taxon>
        <taxon>Flavobacteriia</taxon>
        <taxon>Flavobacteriales</taxon>
        <taxon>Flavobacteriaceae</taxon>
        <taxon>Flavobacterium</taxon>
    </lineage>
</organism>
<accession>A0A226H9V4</accession>
<feature type="transmembrane region" description="Helical" evidence="1">
    <location>
        <begin position="24"/>
        <end position="42"/>
    </location>
</feature>